<gene>
    <name evidence="2" type="ORF">VKT23_012350</name>
</gene>
<reference evidence="2 3" key="1">
    <citation type="submission" date="2024-01" db="EMBL/GenBank/DDBJ databases">
        <title>A draft genome for the cacao thread blight pathogen Marasmiellus scandens.</title>
        <authorList>
            <person name="Baruah I.K."/>
            <person name="Leung J."/>
            <person name="Bukari Y."/>
            <person name="Amoako-Attah I."/>
            <person name="Meinhardt L.W."/>
            <person name="Bailey B.A."/>
            <person name="Cohen S.P."/>
        </authorList>
    </citation>
    <scope>NUCLEOTIDE SEQUENCE [LARGE SCALE GENOMIC DNA]</scope>
    <source>
        <strain evidence="2 3">GH-19</strain>
    </source>
</reference>
<evidence type="ECO:0000313" key="2">
    <source>
        <dbReference type="EMBL" id="KAK7451673.1"/>
    </source>
</evidence>
<evidence type="ECO:0000313" key="3">
    <source>
        <dbReference type="Proteomes" id="UP001498398"/>
    </source>
</evidence>
<feature type="signal peptide" evidence="1">
    <location>
        <begin position="1"/>
        <end position="17"/>
    </location>
</feature>
<feature type="chain" id="PRO_5045124700" evidence="1">
    <location>
        <begin position="18"/>
        <end position="218"/>
    </location>
</feature>
<keyword evidence="3" id="KW-1185">Reference proteome</keyword>
<comment type="caution">
    <text evidence="2">The sequence shown here is derived from an EMBL/GenBank/DDBJ whole genome shotgun (WGS) entry which is preliminary data.</text>
</comment>
<organism evidence="2 3">
    <name type="scientific">Marasmiellus scandens</name>
    <dbReference type="NCBI Taxonomy" id="2682957"/>
    <lineage>
        <taxon>Eukaryota</taxon>
        <taxon>Fungi</taxon>
        <taxon>Dikarya</taxon>
        <taxon>Basidiomycota</taxon>
        <taxon>Agaricomycotina</taxon>
        <taxon>Agaricomycetes</taxon>
        <taxon>Agaricomycetidae</taxon>
        <taxon>Agaricales</taxon>
        <taxon>Marasmiineae</taxon>
        <taxon>Omphalotaceae</taxon>
        <taxon>Marasmiellus</taxon>
    </lineage>
</organism>
<accession>A0ABR1J5X6</accession>
<proteinExistence type="predicted"/>
<dbReference type="EMBL" id="JBANRG010000030">
    <property type="protein sequence ID" value="KAK7451673.1"/>
    <property type="molecule type" value="Genomic_DNA"/>
</dbReference>
<dbReference type="Proteomes" id="UP001498398">
    <property type="component" value="Unassembled WGS sequence"/>
</dbReference>
<keyword evidence="1" id="KW-0732">Signal</keyword>
<evidence type="ECO:0000256" key="1">
    <source>
        <dbReference type="SAM" id="SignalP"/>
    </source>
</evidence>
<sequence>MSLQTTFLLFILSLVYAQEATDTLFTVDDQGSALPLVPPINGLAATPSTSFRAIGTGSGQTTYVEEIAVSQFLATSGVGQTITVTDTTFTATATLVQSSGGFSISMAPLPSAAGIYGQLGIDESCTFDGNNGGIANCVEVAQFLDDLGDTSITTITASFSGNVSPLTTITQTISSSTGTSTTASGNDGNGNGNGGVVSRKALGLVFVPLVVSVMMVLL</sequence>
<protein>
    <submittedName>
        <fullName evidence="2">Uncharacterized protein</fullName>
    </submittedName>
</protein>
<name>A0ABR1J5X6_9AGAR</name>